<protein>
    <submittedName>
        <fullName evidence="1">Uncharacterized protein</fullName>
    </submittedName>
</protein>
<comment type="caution">
    <text evidence="1">The sequence shown here is derived from an EMBL/GenBank/DDBJ whole genome shotgun (WGS) entry which is preliminary data.</text>
</comment>
<dbReference type="EMBL" id="JAKJSC010000001">
    <property type="protein sequence ID" value="MDE5417319.1"/>
    <property type="molecule type" value="Genomic_DNA"/>
</dbReference>
<sequence length="215" mass="24583">MKNIILFIFLIVISLTTYGQITNESQIDDDYLVPLGSPFGWERDYNKNIQNILFDGISDKQIIQFLSTSGRKSVLVIEWDMKSQKKSKYTIIFRQCKSWNLYSEGIMDPKKVTVEEYRKPISKDDAMKIEALYSAALSKVRAGVRIGLDGHSYQFATMTQAGKAWFGGKLTGKNKIERLTMLSRKLVTLTKSTLRKCKLSDALVLEIENLTNDFK</sequence>
<dbReference type="Proteomes" id="UP001528920">
    <property type="component" value="Unassembled WGS sequence"/>
</dbReference>
<accession>A0ABT5VPF8</accession>
<gene>
    <name evidence="1" type="ORF">L3049_04795</name>
</gene>
<keyword evidence="2" id="KW-1185">Reference proteome</keyword>
<reference evidence="1 2" key="1">
    <citation type="submission" date="2022-01" db="EMBL/GenBank/DDBJ databases">
        <title>Labilibaculum sp. nov, a marine bacterium isolated from Antarctica.</title>
        <authorList>
            <person name="Dai W."/>
        </authorList>
    </citation>
    <scope>NUCLEOTIDE SEQUENCE [LARGE SCALE GENOMIC DNA]</scope>
    <source>
        <strain evidence="1 2">DW002</strain>
    </source>
</reference>
<organism evidence="1 2">
    <name type="scientific">Paralabilibaculum antarcticum</name>
    <dbReference type="NCBI Taxonomy" id="2912572"/>
    <lineage>
        <taxon>Bacteria</taxon>
        <taxon>Pseudomonadati</taxon>
        <taxon>Bacteroidota</taxon>
        <taxon>Bacteroidia</taxon>
        <taxon>Marinilabiliales</taxon>
        <taxon>Marinifilaceae</taxon>
        <taxon>Paralabilibaculum</taxon>
    </lineage>
</organism>
<name>A0ABT5VPF8_9BACT</name>
<proteinExistence type="predicted"/>
<evidence type="ECO:0000313" key="2">
    <source>
        <dbReference type="Proteomes" id="UP001528920"/>
    </source>
</evidence>
<dbReference type="RefSeq" id="WP_275108658.1">
    <property type="nucleotide sequence ID" value="NZ_JAKJSC010000001.1"/>
</dbReference>
<evidence type="ECO:0000313" key="1">
    <source>
        <dbReference type="EMBL" id="MDE5417319.1"/>
    </source>
</evidence>